<dbReference type="VEuPathDB" id="VectorBase:LLOJ009054"/>
<dbReference type="PROSITE" id="PS50216">
    <property type="entry name" value="DHHC"/>
    <property type="match status" value="1"/>
</dbReference>
<comment type="catalytic activity">
    <reaction evidence="7">
        <text>L-cysteinyl-[protein] + hexadecanoyl-CoA = S-hexadecanoyl-L-cysteinyl-[protein] + CoA</text>
        <dbReference type="Rhea" id="RHEA:36683"/>
        <dbReference type="Rhea" id="RHEA-COMP:10131"/>
        <dbReference type="Rhea" id="RHEA-COMP:11032"/>
        <dbReference type="ChEBI" id="CHEBI:29950"/>
        <dbReference type="ChEBI" id="CHEBI:57287"/>
        <dbReference type="ChEBI" id="CHEBI:57379"/>
        <dbReference type="ChEBI" id="CHEBI:74151"/>
        <dbReference type="EC" id="2.3.1.225"/>
    </reaction>
</comment>
<keyword evidence="5 7" id="KW-0472">Membrane</keyword>
<evidence type="ECO:0000256" key="7">
    <source>
        <dbReference type="RuleBase" id="RU079119"/>
    </source>
</evidence>
<keyword evidence="6 7" id="KW-0012">Acyltransferase</keyword>
<keyword evidence="10" id="KW-1185">Reference proteome</keyword>
<feature type="transmembrane region" description="Helical" evidence="7">
    <location>
        <begin position="169"/>
        <end position="187"/>
    </location>
</feature>
<dbReference type="InterPro" id="IPR039859">
    <property type="entry name" value="PFA4/ZDH16/20/ERF2-like"/>
</dbReference>
<dbReference type="EMBL" id="AJWK01030961">
    <property type="status" value="NOT_ANNOTATED_CDS"/>
    <property type="molecule type" value="Genomic_DNA"/>
</dbReference>
<comment type="similarity">
    <text evidence="7">Belongs to the DHHC palmitoyltransferase family.</text>
</comment>
<reference evidence="9" key="1">
    <citation type="submission" date="2020-05" db="UniProtKB">
        <authorList>
            <consortium name="EnsemblMetazoa"/>
        </authorList>
    </citation>
    <scope>IDENTIFICATION</scope>
    <source>
        <strain evidence="9">Jacobina</strain>
    </source>
</reference>
<dbReference type="GO" id="GO:0016020">
    <property type="term" value="C:membrane"/>
    <property type="evidence" value="ECO:0007669"/>
    <property type="project" value="UniProtKB-SubCell"/>
</dbReference>
<feature type="transmembrane region" description="Helical" evidence="7">
    <location>
        <begin position="12"/>
        <end position="35"/>
    </location>
</feature>
<evidence type="ECO:0000313" key="10">
    <source>
        <dbReference type="Proteomes" id="UP000092461"/>
    </source>
</evidence>
<protein>
    <recommendedName>
        <fullName evidence="7">Palmitoyltransferase</fullName>
        <ecNumber evidence="7">2.3.1.225</ecNumber>
    </recommendedName>
</protein>
<dbReference type="AlphaFoldDB" id="A0A1B0GKS1"/>
<dbReference type="Pfam" id="PF01529">
    <property type="entry name" value="DHHC"/>
    <property type="match status" value="1"/>
</dbReference>
<dbReference type="GO" id="GO:0019706">
    <property type="term" value="F:protein-cysteine S-palmitoyltransferase activity"/>
    <property type="evidence" value="ECO:0007669"/>
    <property type="project" value="UniProtKB-EC"/>
</dbReference>
<evidence type="ECO:0000256" key="5">
    <source>
        <dbReference type="ARBA" id="ARBA00023136"/>
    </source>
</evidence>
<evidence type="ECO:0000256" key="3">
    <source>
        <dbReference type="ARBA" id="ARBA00022692"/>
    </source>
</evidence>
<evidence type="ECO:0000256" key="6">
    <source>
        <dbReference type="ARBA" id="ARBA00023315"/>
    </source>
</evidence>
<evidence type="ECO:0000259" key="8">
    <source>
        <dbReference type="Pfam" id="PF01529"/>
    </source>
</evidence>
<dbReference type="EC" id="2.3.1.225" evidence="7"/>
<dbReference type="Proteomes" id="UP000092461">
    <property type="component" value="Unassembled WGS sequence"/>
</dbReference>
<evidence type="ECO:0000256" key="4">
    <source>
        <dbReference type="ARBA" id="ARBA00022989"/>
    </source>
</evidence>
<evidence type="ECO:0000256" key="2">
    <source>
        <dbReference type="ARBA" id="ARBA00022679"/>
    </source>
</evidence>
<sequence length="281" mass="32954">MPRFPFLRSWQDFAATTFLAAAIPITFWFEIFIVLPEVFPWGTFLNSLHFLAGLFLLYNILGNWLAVMLTDTSIRGQIIQPPSDPNVAREKNWKLCSVCECWQPPRSWHCKTCNVCIIKRDHHCLLTSCCIGHRNHRYFMLLLFHLFLATAYSAIYNTYFIWFLHGPEFTTWFSFVQIVFPLAWLLVDTSTKQYYLVIYVIGLLGALFVGVLLYYHTRIVLQGAIVAEHEKKVRKYDMGRERNIENVLGTRWRLVWLSPSIQSPLRHDGVNWEVIQEGKDK</sequence>
<feature type="transmembrane region" description="Helical" evidence="7">
    <location>
        <begin position="141"/>
        <end position="163"/>
    </location>
</feature>
<feature type="domain" description="Palmitoyltransferase DHHC" evidence="8">
    <location>
        <begin position="91"/>
        <end position="224"/>
    </location>
</feature>
<evidence type="ECO:0000313" key="9">
    <source>
        <dbReference type="EnsemblMetazoa" id="LLOJ009054-PA"/>
    </source>
</evidence>
<proteinExistence type="inferred from homology"/>
<accession>A0A1B0GKS1</accession>
<feature type="transmembrane region" description="Helical" evidence="7">
    <location>
        <begin position="47"/>
        <end position="69"/>
    </location>
</feature>
<organism evidence="9 10">
    <name type="scientific">Lutzomyia longipalpis</name>
    <name type="common">Sand fly</name>
    <dbReference type="NCBI Taxonomy" id="7200"/>
    <lineage>
        <taxon>Eukaryota</taxon>
        <taxon>Metazoa</taxon>
        <taxon>Ecdysozoa</taxon>
        <taxon>Arthropoda</taxon>
        <taxon>Hexapoda</taxon>
        <taxon>Insecta</taxon>
        <taxon>Pterygota</taxon>
        <taxon>Neoptera</taxon>
        <taxon>Endopterygota</taxon>
        <taxon>Diptera</taxon>
        <taxon>Nematocera</taxon>
        <taxon>Psychodoidea</taxon>
        <taxon>Psychodidae</taxon>
        <taxon>Lutzomyia</taxon>
        <taxon>Lutzomyia</taxon>
    </lineage>
</organism>
<comment type="subcellular location">
    <subcellularLocation>
        <location evidence="1">Membrane</location>
        <topology evidence="1">Multi-pass membrane protein</topology>
    </subcellularLocation>
</comment>
<dbReference type="EnsemblMetazoa" id="LLOJ009054-RA">
    <property type="protein sequence ID" value="LLOJ009054-PA"/>
    <property type="gene ID" value="LLOJ009054"/>
</dbReference>
<comment type="domain">
    <text evidence="7">The DHHC domain is required for palmitoyltransferase activity.</text>
</comment>
<dbReference type="PANTHER" id="PTHR12246">
    <property type="entry name" value="PALMITOYLTRANSFERASE ZDHHC16"/>
    <property type="match status" value="1"/>
</dbReference>
<evidence type="ECO:0000256" key="1">
    <source>
        <dbReference type="ARBA" id="ARBA00004141"/>
    </source>
</evidence>
<name>A0A1B0GKS1_LUTLO</name>
<feature type="transmembrane region" description="Helical" evidence="7">
    <location>
        <begin position="194"/>
        <end position="215"/>
    </location>
</feature>
<keyword evidence="4 7" id="KW-1133">Transmembrane helix</keyword>
<dbReference type="InterPro" id="IPR001594">
    <property type="entry name" value="Palmitoyltrfase_DHHC"/>
</dbReference>
<dbReference type="VEuPathDB" id="VectorBase:LLONM1_011326"/>
<keyword evidence="2 7" id="KW-0808">Transferase</keyword>
<keyword evidence="3 7" id="KW-0812">Transmembrane</keyword>